<proteinExistence type="predicted"/>
<protein>
    <submittedName>
        <fullName evidence="1">Uncharacterized protein</fullName>
    </submittedName>
</protein>
<gene>
    <name evidence="1" type="ORF">PPRIM_AZ9-3.1.T0420269</name>
</gene>
<sequence>MNIKTPETIKATQSNCSNSTIFQFTVDKIDFSNPKQLLLFKSQLAHQIIKK</sequence>
<comment type="caution">
    <text evidence="1">The sequence shown here is derived from an EMBL/GenBank/DDBJ whole genome shotgun (WGS) entry which is preliminary data.</text>
</comment>
<accession>A0A8S1LLN2</accession>
<organism evidence="1 2">
    <name type="scientific">Paramecium primaurelia</name>
    <dbReference type="NCBI Taxonomy" id="5886"/>
    <lineage>
        <taxon>Eukaryota</taxon>
        <taxon>Sar</taxon>
        <taxon>Alveolata</taxon>
        <taxon>Ciliophora</taxon>
        <taxon>Intramacronucleata</taxon>
        <taxon>Oligohymenophorea</taxon>
        <taxon>Peniculida</taxon>
        <taxon>Parameciidae</taxon>
        <taxon>Paramecium</taxon>
    </lineage>
</organism>
<evidence type="ECO:0000313" key="2">
    <source>
        <dbReference type="Proteomes" id="UP000688137"/>
    </source>
</evidence>
<dbReference type="EMBL" id="CAJJDM010000041">
    <property type="protein sequence ID" value="CAD8068657.1"/>
    <property type="molecule type" value="Genomic_DNA"/>
</dbReference>
<keyword evidence="2" id="KW-1185">Reference proteome</keyword>
<name>A0A8S1LLN2_PARPR</name>
<dbReference type="OMA" id="TIFQFTV"/>
<dbReference type="AlphaFoldDB" id="A0A8S1LLN2"/>
<dbReference type="Proteomes" id="UP000688137">
    <property type="component" value="Unassembled WGS sequence"/>
</dbReference>
<reference evidence="1" key="1">
    <citation type="submission" date="2021-01" db="EMBL/GenBank/DDBJ databases">
        <authorList>
            <consortium name="Genoscope - CEA"/>
            <person name="William W."/>
        </authorList>
    </citation>
    <scope>NUCLEOTIDE SEQUENCE</scope>
</reference>
<evidence type="ECO:0000313" key="1">
    <source>
        <dbReference type="EMBL" id="CAD8068657.1"/>
    </source>
</evidence>